<evidence type="ECO:0000313" key="1">
    <source>
        <dbReference type="EMBL" id="JAE32336.1"/>
    </source>
</evidence>
<sequence length="31" mass="3651">MVTRTSEVSSRFKMNAVIWMMHRNPDLLGSR</sequence>
<protein>
    <submittedName>
        <fullName evidence="1">Uncharacterized protein</fullName>
    </submittedName>
</protein>
<proteinExistence type="predicted"/>
<accession>A0A0A9HBV5</accession>
<dbReference type="EMBL" id="GBRH01165560">
    <property type="protein sequence ID" value="JAE32336.1"/>
    <property type="molecule type" value="Transcribed_RNA"/>
</dbReference>
<organism evidence="1">
    <name type="scientific">Arundo donax</name>
    <name type="common">Giant reed</name>
    <name type="synonym">Donax arundinaceus</name>
    <dbReference type="NCBI Taxonomy" id="35708"/>
    <lineage>
        <taxon>Eukaryota</taxon>
        <taxon>Viridiplantae</taxon>
        <taxon>Streptophyta</taxon>
        <taxon>Embryophyta</taxon>
        <taxon>Tracheophyta</taxon>
        <taxon>Spermatophyta</taxon>
        <taxon>Magnoliopsida</taxon>
        <taxon>Liliopsida</taxon>
        <taxon>Poales</taxon>
        <taxon>Poaceae</taxon>
        <taxon>PACMAD clade</taxon>
        <taxon>Arundinoideae</taxon>
        <taxon>Arundineae</taxon>
        <taxon>Arundo</taxon>
    </lineage>
</organism>
<name>A0A0A9HBV5_ARUDO</name>
<reference evidence="1" key="1">
    <citation type="submission" date="2014-09" db="EMBL/GenBank/DDBJ databases">
        <authorList>
            <person name="Magalhaes I.L.F."/>
            <person name="Oliveira U."/>
            <person name="Santos F.R."/>
            <person name="Vidigal T.H.D.A."/>
            <person name="Brescovit A.D."/>
            <person name="Santos A.J."/>
        </authorList>
    </citation>
    <scope>NUCLEOTIDE SEQUENCE</scope>
    <source>
        <tissue evidence="1">Shoot tissue taken approximately 20 cm above the soil surface</tissue>
    </source>
</reference>
<dbReference type="AlphaFoldDB" id="A0A0A9HBV5"/>
<reference evidence="1" key="2">
    <citation type="journal article" date="2015" name="Data Brief">
        <title>Shoot transcriptome of the giant reed, Arundo donax.</title>
        <authorList>
            <person name="Barrero R.A."/>
            <person name="Guerrero F.D."/>
            <person name="Moolhuijzen P."/>
            <person name="Goolsby J.A."/>
            <person name="Tidwell J."/>
            <person name="Bellgard S.E."/>
            <person name="Bellgard M.I."/>
        </authorList>
    </citation>
    <scope>NUCLEOTIDE SEQUENCE</scope>
    <source>
        <tissue evidence="1">Shoot tissue taken approximately 20 cm above the soil surface</tissue>
    </source>
</reference>